<evidence type="ECO:0000256" key="3">
    <source>
        <dbReference type="SAM" id="Phobius"/>
    </source>
</evidence>
<feature type="compositionally biased region" description="Polar residues" evidence="2">
    <location>
        <begin position="56"/>
        <end position="67"/>
    </location>
</feature>
<comment type="caution">
    <text evidence="4">The sequence shown here is derived from an EMBL/GenBank/DDBJ whole genome shotgun (WGS) entry which is preliminary data.</text>
</comment>
<accession>A0A8J5M6D6</accession>
<dbReference type="EMBL" id="JAENGY010000231">
    <property type="protein sequence ID" value="KAG6968673.1"/>
    <property type="molecule type" value="Genomic_DNA"/>
</dbReference>
<keyword evidence="1" id="KW-0175">Coiled coil</keyword>
<keyword evidence="3" id="KW-0472">Membrane</keyword>
<dbReference type="AlphaFoldDB" id="A0A8J5M6D6"/>
<gene>
    <name evidence="4" type="ORF">JG688_00005680</name>
</gene>
<feature type="transmembrane region" description="Helical" evidence="3">
    <location>
        <begin position="128"/>
        <end position="146"/>
    </location>
</feature>
<keyword evidence="3" id="KW-1133">Transmembrane helix</keyword>
<evidence type="ECO:0000256" key="1">
    <source>
        <dbReference type="SAM" id="Coils"/>
    </source>
</evidence>
<feature type="coiled-coil region" evidence="1">
    <location>
        <begin position="80"/>
        <end position="111"/>
    </location>
</feature>
<reference evidence="4" key="1">
    <citation type="submission" date="2021-01" db="EMBL/GenBank/DDBJ databases">
        <title>Phytophthora aleatoria, a newly-described species from Pinus radiata is distinct from Phytophthora cactorum isolates based on comparative genomics.</title>
        <authorList>
            <person name="Mcdougal R."/>
            <person name="Panda P."/>
            <person name="Williams N."/>
            <person name="Studholme D.J."/>
        </authorList>
    </citation>
    <scope>NUCLEOTIDE SEQUENCE</scope>
    <source>
        <strain evidence="4">NZFS 4037</strain>
    </source>
</reference>
<feature type="compositionally biased region" description="Basic and acidic residues" evidence="2">
    <location>
        <begin position="32"/>
        <end position="54"/>
    </location>
</feature>
<name>A0A8J5M6D6_9STRA</name>
<keyword evidence="5" id="KW-1185">Reference proteome</keyword>
<feature type="transmembrane region" description="Helical" evidence="3">
    <location>
        <begin position="6"/>
        <end position="25"/>
    </location>
</feature>
<keyword evidence="3" id="KW-0812">Transmembrane</keyword>
<sequence>MDELQSVGIGVALGLVVVSILALYPGEPFDYSTDRGDADKRDSLSPTRSSDDPTRMNPSSESESQPQIADIERAAQRVKIQKLQELLGLEKEKAQQLVERAKAQAMDAAKKPGRLASSSYTTTSKSAWLDRSFFVIMFGLLVWVLWQDYSINVFSIAAHMLPREAEIIRQVAAAPRGLVSQLLELW</sequence>
<evidence type="ECO:0000313" key="4">
    <source>
        <dbReference type="EMBL" id="KAG6968673.1"/>
    </source>
</evidence>
<protein>
    <submittedName>
        <fullName evidence="4">Uncharacterized protein</fullName>
    </submittedName>
</protein>
<dbReference type="Proteomes" id="UP000709295">
    <property type="component" value="Unassembled WGS sequence"/>
</dbReference>
<evidence type="ECO:0000313" key="5">
    <source>
        <dbReference type="Proteomes" id="UP000709295"/>
    </source>
</evidence>
<evidence type="ECO:0000256" key="2">
    <source>
        <dbReference type="SAM" id="MobiDB-lite"/>
    </source>
</evidence>
<organism evidence="4 5">
    <name type="scientific">Phytophthora aleatoria</name>
    <dbReference type="NCBI Taxonomy" id="2496075"/>
    <lineage>
        <taxon>Eukaryota</taxon>
        <taxon>Sar</taxon>
        <taxon>Stramenopiles</taxon>
        <taxon>Oomycota</taxon>
        <taxon>Peronosporomycetes</taxon>
        <taxon>Peronosporales</taxon>
        <taxon>Peronosporaceae</taxon>
        <taxon>Phytophthora</taxon>
    </lineage>
</organism>
<feature type="region of interest" description="Disordered" evidence="2">
    <location>
        <begin position="28"/>
        <end position="67"/>
    </location>
</feature>
<proteinExistence type="predicted"/>